<keyword evidence="2" id="KW-1185">Reference proteome</keyword>
<dbReference type="RefSeq" id="WP_379836430.1">
    <property type="nucleotide sequence ID" value="NZ_JBHRYQ010000001.1"/>
</dbReference>
<evidence type="ECO:0000313" key="1">
    <source>
        <dbReference type="EMBL" id="MFC3810358.1"/>
    </source>
</evidence>
<gene>
    <name evidence="1" type="ORF">ACFOOI_06835</name>
</gene>
<accession>A0ABV7YWR4</accession>
<name>A0ABV7YWR4_9BACT</name>
<evidence type="ECO:0000313" key="2">
    <source>
        <dbReference type="Proteomes" id="UP001595616"/>
    </source>
</evidence>
<sequence length="64" mass="7995">MTMLEYTKMILEKVSFDRNIFRKELKKATHYVSKEEYQHLKDWCKERFSHMVIRKRVLSNRVNM</sequence>
<dbReference type="EMBL" id="JBHRYQ010000001">
    <property type="protein sequence ID" value="MFC3810358.1"/>
    <property type="molecule type" value="Genomic_DNA"/>
</dbReference>
<organism evidence="1 2">
    <name type="scientific">Lacihabitans lacunae</name>
    <dbReference type="NCBI Taxonomy" id="1028214"/>
    <lineage>
        <taxon>Bacteria</taxon>
        <taxon>Pseudomonadati</taxon>
        <taxon>Bacteroidota</taxon>
        <taxon>Cytophagia</taxon>
        <taxon>Cytophagales</taxon>
        <taxon>Leadbetterellaceae</taxon>
        <taxon>Lacihabitans</taxon>
    </lineage>
</organism>
<comment type="caution">
    <text evidence="1">The sequence shown here is derived from an EMBL/GenBank/DDBJ whole genome shotgun (WGS) entry which is preliminary data.</text>
</comment>
<protein>
    <submittedName>
        <fullName evidence="1">Uncharacterized protein</fullName>
    </submittedName>
</protein>
<dbReference type="Proteomes" id="UP001595616">
    <property type="component" value="Unassembled WGS sequence"/>
</dbReference>
<reference evidence="2" key="1">
    <citation type="journal article" date="2019" name="Int. J. Syst. Evol. Microbiol.">
        <title>The Global Catalogue of Microorganisms (GCM) 10K type strain sequencing project: providing services to taxonomists for standard genome sequencing and annotation.</title>
        <authorList>
            <consortium name="The Broad Institute Genomics Platform"/>
            <consortium name="The Broad Institute Genome Sequencing Center for Infectious Disease"/>
            <person name="Wu L."/>
            <person name="Ma J."/>
        </authorList>
    </citation>
    <scope>NUCLEOTIDE SEQUENCE [LARGE SCALE GENOMIC DNA]</scope>
    <source>
        <strain evidence="2">CECT 7956</strain>
    </source>
</reference>
<proteinExistence type="predicted"/>